<organism evidence="8 9">
    <name type="scientific">Dissophora globulifera</name>
    <dbReference type="NCBI Taxonomy" id="979702"/>
    <lineage>
        <taxon>Eukaryota</taxon>
        <taxon>Fungi</taxon>
        <taxon>Fungi incertae sedis</taxon>
        <taxon>Mucoromycota</taxon>
        <taxon>Mortierellomycotina</taxon>
        <taxon>Mortierellomycetes</taxon>
        <taxon>Mortierellales</taxon>
        <taxon>Mortierellaceae</taxon>
        <taxon>Dissophora</taxon>
    </lineage>
</organism>
<evidence type="ECO:0000256" key="3">
    <source>
        <dbReference type="ARBA" id="ARBA00022723"/>
    </source>
</evidence>
<feature type="domain" description="Mur ligase central" evidence="7">
    <location>
        <begin position="64"/>
        <end position="212"/>
    </location>
</feature>
<comment type="caution">
    <text evidence="8">The sequence shown here is derived from an EMBL/GenBank/DDBJ whole genome shotgun (WGS) entry which is preliminary data.</text>
</comment>
<evidence type="ECO:0000313" key="9">
    <source>
        <dbReference type="Proteomes" id="UP000738325"/>
    </source>
</evidence>
<dbReference type="Pfam" id="PF08245">
    <property type="entry name" value="Mur_ligase_M"/>
    <property type="match status" value="1"/>
</dbReference>
<keyword evidence="2" id="KW-0436">Ligase</keyword>
<sequence>MPRDTIQINNQPISEIDYQYATDIVRQKDAELGLKATSFELLTATAFYWFAYGRQHATDLQGPAVDIAVIEVGLGGRLDATNIVPHPKVCVIASLGMDHGALLGNTIEQIAFEKAGIIKPAVPVVIAPQSEGQKVYKVLEDKATSVGLGTSQIIKVEAARWIDPKEALTHASTLSSATATTGQWATLENGYQFWIPLLGDFQLENAAAAIAAINVLRSTASDGDREWSTKITDDTIRQGIRNTIWPGRLQWLETANAPREVRGRMLLDGAHNPAAAIKLRSFLDKLKGSLSDSITQSGSRPRIHWIMAFTRGKDIEEMFEILFSKSKEDTGVGSKESEGGDTFSAVEFSPPEGMPWVSPIPAQEVCERLRQQQEQDHKQKRMEVQGFGADLRAALEWVGNQRGQDDVVVLCGSLYLVADLLRL</sequence>
<gene>
    <name evidence="8" type="primary">FOL3</name>
    <name evidence="8" type="ORF">BGZ99_008072</name>
</gene>
<evidence type="ECO:0000259" key="7">
    <source>
        <dbReference type="Pfam" id="PF08245"/>
    </source>
</evidence>
<dbReference type="PANTHER" id="PTHR11136">
    <property type="entry name" value="FOLYLPOLYGLUTAMATE SYNTHASE-RELATED"/>
    <property type="match status" value="1"/>
</dbReference>
<dbReference type="OrthoDB" id="5212574at2759"/>
<proteinExistence type="inferred from homology"/>
<keyword evidence="4" id="KW-0547">Nucleotide-binding</keyword>
<dbReference type="GO" id="GO:0008841">
    <property type="term" value="F:dihydrofolate synthase activity"/>
    <property type="evidence" value="ECO:0007669"/>
    <property type="project" value="TreeGrafter"/>
</dbReference>
<evidence type="ECO:0000256" key="2">
    <source>
        <dbReference type="ARBA" id="ARBA00022598"/>
    </source>
</evidence>
<dbReference type="GO" id="GO:0005524">
    <property type="term" value="F:ATP binding"/>
    <property type="evidence" value="ECO:0007669"/>
    <property type="project" value="UniProtKB-KW"/>
</dbReference>
<keyword evidence="3" id="KW-0479">Metal-binding</keyword>
<dbReference type="GO" id="GO:0005739">
    <property type="term" value="C:mitochondrion"/>
    <property type="evidence" value="ECO:0007669"/>
    <property type="project" value="TreeGrafter"/>
</dbReference>
<dbReference type="GO" id="GO:0005829">
    <property type="term" value="C:cytosol"/>
    <property type="evidence" value="ECO:0007669"/>
    <property type="project" value="TreeGrafter"/>
</dbReference>
<dbReference type="GO" id="GO:0046872">
    <property type="term" value="F:metal ion binding"/>
    <property type="evidence" value="ECO:0007669"/>
    <property type="project" value="UniProtKB-KW"/>
</dbReference>
<reference evidence="8" key="1">
    <citation type="journal article" date="2020" name="Fungal Divers.">
        <title>Resolving the Mortierellaceae phylogeny through synthesis of multi-gene phylogenetics and phylogenomics.</title>
        <authorList>
            <person name="Vandepol N."/>
            <person name="Liber J."/>
            <person name="Desiro A."/>
            <person name="Na H."/>
            <person name="Kennedy M."/>
            <person name="Barry K."/>
            <person name="Grigoriev I.V."/>
            <person name="Miller A.N."/>
            <person name="O'Donnell K."/>
            <person name="Stajich J.E."/>
            <person name="Bonito G."/>
        </authorList>
    </citation>
    <scope>NUCLEOTIDE SEQUENCE</scope>
    <source>
        <strain evidence="8">REB-010B</strain>
    </source>
</reference>
<evidence type="ECO:0000256" key="6">
    <source>
        <dbReference type="ARBA" id="ARBA00022842"/>
    </source>
</evidence>
<evidence type="ECO:0000256" key="4">
    <source>
        <dbReference type="ARBA" id="ARBA00022741"/>
    </source>
</evidence>
<dbReference type="Gene3D" id="3.40.1190.10">
    <property type="entry name" value="Mur-like, catalytic domain"/>
    <property type="match status" value="1"/>
</dbReference>
<evidence type="ECO:0000256" key="5">
    <source>
        <dbReference type="ARBA" id="ARBA00022840"/>
    </source>
</evidence>
<dbReference type="PROSITE" id="PS01012">
    <property type="entry name" value="FOLYLPOLYGLU_SYNT_2"/>
    <property type="match status" value="1"/>
</dbReference>
<dbReference type="Gene3D" id="3.90.190.20">
    <property type="entry name" value="Mur ligase, C-terminal domain"/>
    <property type="match status" value="1"/>
</dbReference>
<dbReference type="AlphaFoldDB" id="A0A9P6UQ51"/>
<evidence type="ECO:0000256" key="1">
    <source>
        <dbReference type="ARBA" id="ARBA00008276"/>
    </source>
</evidence>
<dbReference type="InterPro" id="IPR036615">
    <property type="entry name" value="Mur_ligase_C_dom_sf"/>
</dbReference>
<keyword evidence="9" id="KW-1185">Reference proteome</keyword>
<dbReference type="InterPro" id="IPR036565">
    <property type="entry name" value="Mur-like_cat_sf"/>
</dbReference>
<dbReference type="EMBL" id="JAAAIP010000606">
    <property type="protein sequence ID" value="KAG0314526.1"/>
    <property type="molecule type" value="Genomic_DNA"/>
</dbReference>
<dbReference type="Proteomes" id="UP000738325">
    <property type="component" value="Unassembled WGS sequence"/>
</dbReference>
<dbReference type="InterPro" id="IPR001645">
    <property type="entry name" value="Folylpolyglutamate_synth"/>
</dbReference>
<protein>
    <submittedName>
        <fullName evidence="8">Folylpolyglutamate synthase</fullName>
    </submittedName>
</protein>
<keyword evidence="5" id="KW-0067">ATP-binding</keyword>
<comment type="similarity">
    <text evidence="1">Belongs to the folylpolyglutamate synthase family.</text>
</comment>
<dbReference type="InterPro" id="IPR018109">
    <property type="entry name" value="Folylpolyglutamate_synth_CS"/>
</dbReference>
<evidence type="ECO:0000313" key="8">
    <source>
        <dbReference type="EMBL" id="KAG0314526.1"/>
    </source>
</evidence>
<keyword evidence="6" id="KW-0460">Magnesium</keyword>
<dbReference type="NCBIfam" id="TIGR01499">
    <property type="entry name" value="folC"/>
    <property type="match status" value="1"/>
</dbReference>
<name>A0A9P6UQ51_9FUNG</name>
<accession>A0A9P6UQ51</accession>
<dbReference type="PANTHER" id="PTHR11136:SF0">
    <property type="entry name" value="DIHYDROFOLATE SYNTHETASE-RELATED"/>
    <property type="match status" value="1"/>
</dbReference>
<dbReference type="SUPFAM" id="SSF53623">
    <property type="entry name" value="MurD-like peptide ligases, catalytic domain"/>
    <property type="match status" value="1"/>
</dbReference>
<dbReference type="InterPro" id="IPR013221">
    <property type="entry name" value="Mur_ligase_cen"/>
</dbReference>
<dbReference type="SUPFAM" id="SSF53244">
    <property type="entry name" value="MurD-like peptide ligases, peptide-binding domain"/>
    <property type="match status" value="1"/>
</dbReference>
<dbReference type="GO" id="GO:0004326">
    <property type="term" value="F:tetrahydrofolylpolyglutamate synthase activity"/>
    <property type="evidence" value="ECO:0007669"/>
    <property type="project" value="InterPro"/>
</dbReference>